<dbReference type="SUPFAM" id="SSF56672">
    <property type="entry name" value="DNA/RNA polymerases"/>
    <property type="match status" value="1"/>
</dbReference>
<dbReference type="InterPro" id="IPR000477">
    <property type="entry name" value="RT_dom"/>
</dbReference>
<feature type="chain" id="PRO_5041899340" description="Reverse transcriptase domain-containing protein" evidence="1">
    <location>
        <begin position="20"/>
        <end position="332"/>
    </location>
</feature>
<name>A0AAE0EGN3_9ROSI</name>
<feature type="domain" description="Reverse transcriptase" evidence="2">
    <location>
        <begin position="1"/>
        <end position="137"/>
    </location>
</feature>
<sequence length="332" mass="37802">MRCVTLVSFSFLINGEVCGSLKPSRGLRQGDPLSPYMFLICAEGLSSLIRIAVSCGDITGYWCGSTGPLILHLIFADDSLFFANTDEKNCRAIKHILGDYALASGQEVNFSKSALCTSKSVFRAQRMRLANIVGVNLVRYHEKYLGLLSFASRNKKQLLENLKERVWSKISGWKHKLFLAGGKEVLIKEVIQSIPSYAMNLFCLPKGLISDIHRFYSRFLWGNTDVDRKLHWGSWEKLCEGKNNGRLRFRDLSLFNQVMLAKQCWSITKWPNSLVARVLKGRYFPTTDFLNAGRCSDGSFVWRRLLWGRELHEEGSKWPVGAHSSISIYRDR</sequence>
<proteinExistence type="predicted"/>
<protein>
    <recommendedName>
        <fullName evidence="2">Reverse transcriptase domain-containing protein</fullName>
    </recommendedName>
</protein>
<reference evidence="3" key="1">
    <citation type="journal article" date="2023" name="Plant J.">
        <title>Genome sequences and population genomics provide insights into the demographic history, inbreeding, and mutation load of two 'living fossil' tree species of Dipteronia.</title>
        <authorList>
            <person name="Feng Y."/>
            <person name="Comes H.P."/>
            <person name="Chen J."/>
            <person name="Zhu S."/>
            <person name="Lu R."/>
            <person name="Zhang X."/>
            <person name="Li P."/>
            <person name="Qiu J."/>
            <person name="Olsen K.M."/>
            <person name="Qiu Y."/>
        </authorList>
    </citation>
    <scope>NUCLEOTIDE SEQUENCE</scope>
    <source>
        <strain evidence="3">NBL</strain>
    </source>
</reference>
<dbReference type="PANTHER" id="PTHR33116:SF86">
    <property type="entry name" value="REVERSE TRANSCRIPTASE DOMAIN-CONTAINING PROTEIN"/>
    <property type="match status" value="1"/>
</dbReference>
<dbReference type="PANTHER" id="PTHR33116">
    <property type="entry name" value="REVERSE TRANSCRIPTASE ZINC-BINDING DOMAIN-CONTAINING PROTEIN-RELATED-RELATED"/>
    <property type="match status" value="1"/>
</dbReference>
<dbReference type="Proteomes" id="UP001281410">
    <property type="component" value="Unassembled WGS sequence"/>
</dbReference>
<dbReference type="InterPro" id="IPR043502">
    <property type="entry name" value="DNA/RNA_pol_sf"/>
</dbReference>
<dbReference type="AlphaFoldDB" id="A0AAE0EGN3"/>
<organism evidence="3 4">
    <name type="scientific">Dipteronia sinensis</name>
    <dbReference type="NCBI Taxonomy" id="43782"/>
    <lineage>
        <taxon>Eukaryota</taxon>
        <taxon>Viridiplantae</taxon>
        <taxon>Streptophyta</taxon>
        <taxon>Embryophyta</taxon>
        <taxon>Tracheophyta</taxon>
        <taxon>Spermatophyta</taxon>
        <taxon>Magnoliopsida</taxon>
        <taxon>eudicotyledons</taxon>
        <taxon>Gunneridae</taxon>
        <taxon>Pentapetalae</taxon>
        <taxon>rosids</taxon>
        <taxon>malvids</taxon>
        <taxon>Sapindales</taxon>
        <taxon>Sapindaceae</taxon>
        <taxon>Hippocastanoideae</taxon>
        <taxon>Acereae</taxon>
        <taxon>Dipteronia</taxon>
    </lineage>
</organism>
<gene>
    <name evidence="3" type="ORF">Dsin_006954</name>
</gene>
<comment type="caution">
    <text evidence="3">The sequence shown here is derived from an EMBL/GenBank/DDBJ whole genome shotgun (WGS) entry which is preliminary data.</text>
</comment>
<evidence type="ECO:0000259" key="2">
    <source>
        <dbReference type="PROSITE" id="PS50878"/>
    </source>
</evidence>
<dbReference type="PROSITE" id="PS50878">
    <property type="entry name" value="RT_POL"/>
    <property type="match status" value="1"/>
</dbReference>
<feature type="signal peptide" evidence="1">
    <location>
        <begin position="1"/>
        <end position="19"/>
    </location>
</feature>
<accession>A0AAE0EGN3</accession>
<dbReference type="Pfam" id="PF00078">
    <property type="entry name" value="RVT_1"/>
    <property type="match status" value="1"/>
</dbReference>
<dbReference type="EMBL" id="JANJYJ010000002">
    <property type="protein sequence ID" value="KAK3227092.1"/>
    <property type="molecule type" value="Genomic_DNA"/>
</dbReference>
<keyword evidence="4" id="KW-1185">Reference proteome</keyword>
<keyword evidence="1" id="KW-0732">Signal</keyword>
<evidence type="ECO:0000313" key="3">
    <source>
        <dbReference type="EMBL" id="KAK3227092.1"/>
    </source>
</evidence>
<evidence type="ECO:0000256" key="1">
    <source>
        <dbReference type="SAM" id="SignalP"/>
    </source>
</evidence>
<evidence type="ECO:0000313" key="4">
    <source>
        <dbReference type="Proteomes" id="UP001281410"/>
    </source>
</evidence>